<reference evidence="1 2" key="1">
    <citation type="submission" date="2021-03" db="EMBL/GenBank/DDBJ databases">
        <title>Sequencing the genomes of 1000 actinobacteria strains.</title>
        <authorList>
            <person name="Klenk H.-P."/>
        </authorList>
    </citation>
    <scope>NUCLEOTIDE SEQUENCE [LARGE SCALE GENOMIC DNA]</scope>
    <source>
        <strain evidence="1 2">DSM 45510</strain>
    </source>
</reference>
<sequence>MRMMCAPALMIRIVATALLIGLISGFVLGVQLNPLFGDSVSAGYTPVVPTVYEHAEGR</sequence>
<evidence type="ECO:0000313" key="1">
    <source>
        <dbReference type="EMBL" id="MBP2179462.1"/>
    </source>
</evidence>
<comment type="caution">
    <text evidence="1">The sequence shown here is derived from an EMBL/GenBank/DDBJ whole genome shotgun (WGS) entry which is preliminary data.</text>
</comment>
<protein>
    <submittedName>
        <fullName evidence="1">Phage-associated protein</fullName>
    </submittedName>
</protein>
<organism evidence="1 2">
    <name type="scientific">Amycolatopsis magusensis</name>
    <dbReference type="NCBI Taxonomy" id="882444"/>
    <lineage>
        <taxon>Bacteria</taxon>
        <taxon>Bacillati</taxon>
        <taxon>Actinomycetota</taxon>
        <taxon>Actinomycetes</taxon>
        <taxon>Pseudonocardiales</taxon>
        <taxon>Pseudonocardiaceae</taxon>
        <taxon>Amycolatopsis</taxon>
    </lineage>
</organism>
<evidence type="ECO:0000313" key="2">
    <source>
        <dbReference type="Proteomes" id="UP000741013"/>
    </source>
</evidence>
<gene>
    <name evidence="1" type="ORF">JOM49_000988</name>
</gene>
<dbReference type="EMBL" id="JAGGMS010000001">
    <property type="protein sequence ID" value="MBP2179462.1"/>
    <property type="molecule type" value="Genomic_DNA"/>
</dbReference>
<name>A0ABS4PJ58_9PSEU</name>
<dbReference type="RefSeq" id="WP_209663167.1">
    <property type="nucleotide sequence ID" value="NZ_JAGGMS010000001.1"/>
</dbReference>
<accession>A0ABS4PJ58</accession>
<dbReference type="Proteomes" id="UP000741013">
    <property type="component" value="Unassembled WGS sequence"/>
</dbReference>
<proteinExistence type="predicted"/>
<keyword evidence="2" id="KW-1185">Reference proteome</keyword>